<keyword evidence="2" id="KW-1185">Reference proteome</keyword>
<protein>
    <submittedName>
        <fullName evidence="1">Uncharacterized protein</fullName>
    </submittedName>
</protein>
<proteinExistence type="predicted"/>
<gene>
    <name evidence="1" type="ORF">LCI18_003935</name>
</gene>
<name>A0ACD3YVL5_FUSSC</name>
<sequence length="603" mass="65821">MAPKHLQRLQQTLGHLSGGARTPDAPQETQLSIVRGPSEPPLSSETLGTLLERQVEVFGDRCAVKCSWTGQQLTYKELHSRSRALAAGLISLGLKRGDHIAIMAGNCEQYVEVIFAAGLVGLPLVVLNTNYTNDEVENAVHRAECRLLFTTPFIGSRNMAPTMKSIRAKHHSSSTDPLTFVLLERGDAKGTDGAISYESLILRGLDVPAKELERAERAVQADDVCSLQFTSGTTGKPKVAMLTHSGLINNCIGSGHRLKLNENDVLCCVVPLFHCFGLVLGVLMSVAHGSLLVFPSENFSPTRALQSMTQDRCTLIYGVPTMHTAYIQEVLSQPPGTYDLSSVRIAITGGAATPMKLFKEIREILQVPHIIQAFGRLLTKYYQLGMTECSPVTFLTTVKDSFETCSTTVGKVMPHVTAKVVNTDGKTVPLGQRGEILIAGYNSFRGYWKNPQGTEEMLHKEEDGTVWLRTGDEVTLDKDGFCRVTGRIKDIIIRGGENIYPAEIEDCLVQHPSIIQASVVGLKDARYGEVVAAFVQQEEGSGPGRPSTSELQNWVGKTLARHKIPAYIWWIGDKDVCETLPQTASGKVRKVALRDIGSRLIGA</sequence>
<dbReference type="EMBL" id="CP090032">
    <property type="protein sequence ID" value="UPK93000.1"/>
    <property type="molecule type" value="Genomic_DNA"/>
</dbReference>
<evidence type="ECO:0000313" key="1">
    <source>
        <dbReference type="EMBL" id="UPK93000.1"/>
    </source>
</evidence>
<evidence type="ECO:0000313" key="2">
    <source>
        <dbReference type="Proteomes" id="UP000830768"/>
    </source>
</evidence>
<dbReference type="Proteomes" id="UP000830768">
    <property type="component" value="Chromosome 3"/>
</dbReference>
<organism evidence="1 2">
    <name type="scientific">Fusarium solani subsp. cucurbitae</name>
    <name type="common">Neocosmosporum cucurbitae</name>
    <dbReference type="NCBI Taxonomy" id="2747967"/>
    <lineage>
        <taxon>Eukaryota</taxon>
        <taxon>Fungi</taxon>
        <taxon>Dikarya</taxon>
        <taxon>Ascomycota</taxon>
        <taxon>Pezizomycotina</taxon>
        <taxon>Sordariomycetes</taxon>
        <taxon>Hypocreomycetidae</taxon>
        <taxon>Hypocreales</taxon>
        <taxon>Nectriaceae</taxon>
        <taxon>Fusarium</taxon>
        <taxon>Fusarium solani species complex</taxon>
    </lineage>
</organism>
<accession>A0ACD3YVL5</accession>
<reference evidence="1" key="1">
    <citation type="submission" date="2021-11" db="EMBL/GenBank/DDBJ databases">
        <title>Fusarium solani-melongenae Genome sequencing and assembly.</title>
        <authorList>
            <person name="Xie S."/>
            <person name="Huang L."/>
            <person name="Zhang X."/>
        </authorList>
    </citation>
    <scope>NUCLEOTIDE SEQUENCE</scope>
    <source>
        <strain evidence="1">CRI 24-3</strain>
    </source>
</reference>